<feature type="region of interest" description="Disordered" evidence="1">
    <location>
        <begin position="498"/>
        <end position="528"/>
    </location>
</feature>
<dbReference type="Gene3D" id="1.20.58.900">
    <property type="match status" value="1"/>
</dbReference>
<feature type="domain" description="RUN" evidence="2">
    <location>
        <begin position="468"/>
        <end position="710"/>
    </location>
</feature>
<dbReference type="Proteomes" id="UP001626550">
    <property type="component" value="Unassembled WGS sequence"/>
</dbReference>
<dbReference type="AlphaFoldDB" id="A0ABD2Q0B0"/>
<reference evidence="3 4" key="1">
    <citation type="submission" date="2024-11" db="EMBL/GenBank/DDBJ databases">
        <title>Adaptive evolution of stress response genes in parasites aligns with host niche diversity.</title>
        <authorList>
            <person name="Hahn C."/>
            <person name="Resl P."/>
        </authorList>
    </citation>
    <scope>NUCLEOTIDE SEQUENCE [LARGE SCALE GENOMIC DNA]</scope>
    <source>
        <strain evidence="3">EGGRZ-B1_66</strain>
        <tissue evidence="3">Body</tissue>
    </source>
</reference>
<feature type="region of interest" description="Disordered" evidence="1">
    <location>
        <begin position="1"/>
        <end position="41"/>
    </location>
</feature>
<dbReference type="InterPro" id="IPR037213">
    <property type="entry name" value="Run_dom_sf"/>
</dbReference>
<keyword evidence="4" id="KW-1185">Reference proteome</keyword>
<feature type="compositionally biased region" description="Polar residues" evidence="1">
    <location>
        <begin position="29"/>
        <end position="41"/>
    </location>
</feature>
<comment type="caution">
    <text evidence="3">The sequence shown here is derived from an EMBL/GenBank/DDBJ whole genome shotgun (WGS) entry which is preliminary data.</text>
</comment>
<feature type="compositionally biased region" description="Polar residues" evidence="1">
    <location>
        <begin position="498"/>
        <end position="513"/>
    </location>
</feature>
<protein>
    <recommendedName>
        <fullName evidence="2">RUN domain-containing protein</fullName>
    </recommendedName>
</protein>
<evidence type="ECO:0000313" key="4">
    <source>
        <dbReference type="Proteomes" id="UP001626550"/>
    </source>
</evidence>
<evidence type="ECO:0000256" key="1">
    <source>
        <dbReference type="SAM" id="MobiDB-lite"/>
    </source>
</evidence>
<dbReference type="EMBL" id="JBJKFK010001457">
    <property type="protein sequence ID" value="KAL3313039.1"/>
    <property type="molecule type" value="Genomic_DNA"/>
</dbReference>
<accession>A0ABD2Q0B0</accession>
<evidence type="ECO:0000313" key="3">
    <source>
        <dbReference type="EMBL" id="KAL3313039.1"/>
    </source>
</evidence>
<gene>
    <name evidence="3" type="ORF">Ciccas_008364</name>
</gene>
<dbReference type="SMART" id="SM00593">
    <property type="entry name" value="RUN"/>
    <property type="match status" value="1"/>
</dbReference>
<organism evidence="3 4">
    <name type="scientific">Cichlidogyrus casuarinus</name>
    <dbReference type="NCBI Taxonomy" id="1844966"/>
    <lineage>
        <taxon>Eukaryota</taxon>
        <taxon>Metazoa</taxon>
        <taxon>Spiralia</taxon>
        <taxon>Lophotrochozoa</taxon>
        <taxon>Platyhelminthes</taxon>
        <taxon>Monogenea</taxon>
        <taxon>Monopisthocotylea</taxon>
        <taxon>Dactylogyridea</taxon>
        <taxon>Ancyrocephalidae</taxon>
        <taxon>Cichlidogyrus</taxon>
    </lineage>
</organism>
<dbReference type="Pfam" id="PF26030">
    <property type="entry name" value="RUNDC1"/>
    <property type="match status" value="1"/>
</dbReference>
<dbReference type="PANTHER" id="PTHR15591">
    <property type="entry name" value="RUN AND SH3 DOMAIN CONTAINING"/>
    <property type="match status" value="1"/>
</dbReference>
<proteinExistence type="predicted"/>
<dbReference type="Pfam" id="PF02759">
    <property type="entry name" value="RUN"/>
    <property type="match status" value="1"/>
</dbReference>
<dbReference type="SUPFAM" id="SSF140741">
    <property type="entry name" value="RUN domain-like"/>
    <property type="match status" value="1"/>
</dbReference>
<dbReference type="InterPro" id="IPR058732">
    <property type="entry name" value="RUNDC1_M"/>
</dbReference>
<dbReference type="PANTHER" id="PTHR15591:SF19">
    <property type="entry name" value="RUN DOMAIN-CONTAINING PROTEIN 1 ISOFORM X1"/>
    <property type="match status" value="1"/>
</dbReference>
<evidence type="ECO:0000259" key="2">
    <source>
        <dbReference type="PROSITE" id="PS50826"/>
    </source>
</evidence>
<dbReference type="InterPro" id="IPR004012">
    <property type="entry name" value="Run_dom"/>
</dbReference>
<dbReference type="InterPro" id="IPR047343">
    <property type="entry name" value="RUSC1_2"/>
</dbReference>
<sequence length="721" mass="82482">MESNPFRSDADLEASLPRDVPIERWQPLGANSSPDTKNSNDSLQKNEFKLIAYEKLSAENERLNSSLLFLSTHFAQVQFRLDQIVNADAEDKDNLLVSLKEFASQSLPDVRLLQEFNESKTTHLSVDEEQKLINQLRSQLHDLEFFALENGKTKALPTKEQLKRHQFVIQKLKDKLDLPLSDIDASQLSECELTEAVESAVNQVLNPIKTNEKLVQQLKTQIHDLERFIDFLHGKGANIASLNEALRQFRAENPDSSSEVDDEDHVWSKKFFTDARCQSQTLKGNRGFGNTTRDFKSQNTRETTVNIMKRALAVLQLFALSQMSKDSSARFQRQMEAMSTPYPYSKSTISRNSAEVERMKQQHWGDARARLELAIQAVLDKAEMFNRRSDSRPQSCSTPIAKRLPPVQEDSLNGTFLTCETQSPTTNRDQEEVFDDAQVVSVLFPLCSMNDILEIDRARLMLEEASRELLHVVRRVLCPALKDLIEHGLLSRRDLVGSTSLSSGRGSFASQKSSKLKEKSHRKARVYSSASMRRQRVQEFAADDDDDVAPAMGEEESIFVDEDSEEDSDEEYDGHRPVHAWTLFMHFYQMKDGEAFNATPARKLSQSFNLEIVSGKSITNKQRLLSALGTVIQIHEEFKRSEDSQFKSFITLALNERKLVSWLKLVLRNRMVVDTFYEPWSYTASTGFEDTLDSLQRLQEVKFDLPYDVNVRHLRDIRDAF</sequence>
<dbReference type="CDD" id="cd17683">
    <property type="entry name" value="RUN_RUNDC1"/>
    <property type="match status" value="1"/>
</dbReference>
<dbReference type="PROSITE" id="PS50826">
    <property type="entry name" value="RUN"/>
    <property type="match status" value="1"/>
</dbReference>
<name>A0ABD2Q0B0_9PLAT</name>